<reference evidence="8" key="2">
    <citation type="journal article" date="2021" name="Microorganisms">
        <title>Bacterial Dimethylsulfoniopropionate Biosynthesis in the East China Sea.</title>
        <authorList>
            <person name="Liu J."/>
            <person name="Zhang Y."/>
            <person name="Liu J."/>
            <person name="Zhong H."/>
            <person name="Williams B.T."/>
            <person name="Zheng Y."/>
            <person name="Curson A.R.J."/>
            <person name="Sun C."/>
            <person name="Sun H."/>
            <person name="Song D."/>
            <person name="Wagner Mackenzie B."/>
            <person name="Bermejo Martinez A."/>
            <person name="Todd J.D."/>
            <person name="Zhang X.H."/>
        </authorList>
    </citation>
    <scope>NUCLEOTIDE SEQUENCE</scope>
    <source>
        <strain evidence="8">AESS21</strain>
    </source>
</reference>
<evidence type="ECO:0000256" key="3">
    <source>
        <dbReference type="ARBA" id="ARBA00023239"/>
    </source>
</evidence>
<evidence type="ECO:0000256" key="4">
    <source>
        <dbReference type="ARBA" id="ARBA00044877"/>
    </source>
</evidence>
<dbReference type="RefSeq" id="WP_213214549.1">
    <property type="nucleotide sequence ID" value="NZ_QTKU01000001.1"/>
</dbReference>
<evidence type="ECO:0000256" key="2">
    <source>
        <dbReference type="ARBA" id="ARBA00009098"/>
    </source>
</evidence>
<evidence type="ECO:0000256" key="5">
    <source>
        <dbReference type="PIRNR" id="PIRNR001427"/>
    </source>
</evidence>
<evidence type="ECO:0000256" key="1">
    <source>
        <dbReference type="ARBA" id="ARBA00004042"/>
    </source>
</evidence>
<comment type="caution">
    <text evidence="8">The sequence shown here is derived from an EMBL/GenBank/DDBJ whole genome shotgun (WGS) entry which is preliminary data.</text>
</comment>
<dbReference type="AlphaFoldDB" id="A0A944CAJ7"/>
<protein>
    <recommendedName>
        <fullName evidence="5">Nitrile hydratase subunit beta</fullName>
        <shortName evidence="5">NHase</shortName>
        <ecNumber evidence="5">4.2.1.84</ecNumber>
    </recommendedName>
</protein>
<reference evidence="8" key="1">
    <citation type="submission" date="2018-08" db="EMBL/GenBank/DDBJ databases">
        <authorList>
            <person name="Jin W."/>
            <person name="Wang H."/>
            <person name="Yang Y."/>
            <person name="Li M."/>
            <person name="Liu J."/>
        </authorList>
    </citation>
    <scope>NUCLEOTIDE SEQUENCE</scope>
    <source>
        <strain evidence="8">AESS21</strain>
    </source>
</reference>
<sequence length="219" mass="24157">MNGAQDLGGQMGFGPIELEENEPNFHGKWEERAFAITLAMGATGSWTLDTSRFARESLPPAIYLGTSYYEIWTRGLEKLCLQAGLFSEDELASGHKIQPPSPVRRVLKAEDVAATLAKGGPVDRPETAPAAFKVGDRIRTKVMHPEGHTRLPRYARGCEGVIEAVHGVHVFPDTNARGDGEQPTWLYGVAFKGTDVWGPESDPKVSLRLDLWEPYLDRL</sequence>
<name>A0A944CAJ7_9HYPH</name>
<organism evidence="8 9">
    <name type="scientific">Roseibium polysiphoniae</name>
    <dbReference type="NCBI Taxonomy" id="2571221"/>
    <lineage>
        <taxon>Bacteria</taxon>
        <taxon>Pseudomonadati</taxon>
        <taxon>Pseudomonadota</taxon>
        <taxon>Alphaproteobacteria</taxon>
        <taxon>Hyphomicrobiales</taxon>
        <taxon>Stappiaceae</taxon>
        <taxon>Roseibium</taxon>
    </lineage>
</organism>
<comment type="function">
    <text evidence="1 5">NHase catalyzes the hydration of various nitrile compounds to the corresponding amides.</text>
</comment>
<dbReference type="Pfam" id="PF21006">
    <property type="entry name" value="NHase_beta_N"/>
    <property type="match status" value="1"/>
</dbReference>
<dbReference type="PIRSF" id="PIRSF001427">
    <property type="entry name" value="NHase_beta"/>
    <property type="match status" value="1"/>
</dbReference>
<evidence type="ECO:0000313" key="8">
    <source>
        <dbReference type="EMBL" id="MBS8258799.1"/>
    </source>
</evidence>
<evidence type="ECO:0000259" key="7">
    <source>
        <dbReference type="Pfam" id="PF21006"/>
    </source>
</evidence>
<dbReference type="EMBL" id="QTKU01000001">
    <property type="protein sequence ID" value="MBS8258799.1"/>
    <property type="molecule type" value="Genomic_DNA"/>
</dbReference>
<dbReference type="SUPFAM" id="SSF50090">
    <property type="entry name" value="Electron transport accessory proteins"/>
    <property type="match status" value="1"/>
</dbReference>
<comment type="catalytic activity">
    <reaction evidence="4 5">
        <text>an aliphatic primary amide = an aliphatic nitrile + H2O</text>
        <dbReference type="Rhea" id="RHEA:12673"/>
        <dbReference type="ChEBI" id="CHEBI:15377"/>
        <dbReference type="ChEBI" id="CHEBI:65285"/>
        <dbReference type="ChEBI" id="CHEBI:80291"/>
        <dbReference type="EC" id="4.2.1.84"/>
    </reaction>
</comment>
<dbReference type="GO" id="GO:0046914">
    <property type="term" value="F:transition metal ion binding"/>
    <property type="evidence" value="ECO:0007669"/>
    <property type="project" value="InterPro"/>
</dbReference>
<dbReference type="GO" id="GO:0018822">
    <property type="term" value="F:nitrile hydratase activity"/>
    <property type="evidence" value="ECO:0007669"/>
    <property type="project" value="UniProtKB-EC"/>
</dbReference>
<dbReference type="EC" id="4.2.1.84" evidence="5"/>
<dbReference type="Gene3D" id="1.10.472.20">
    <property type="entry name" value="Nitrile hydratase, beta subunit"/>
    <property type="match status" value="1"/>
</dbReference>
<feature type="domain" description="Nitrile hydratase beta subunit-like N-terminal" evidence="7">
    <location>
        <begin position="1"/>
        <end position="111"/>
    </location>
</feature>
<dbReference type="InterPro" id="IPR003168">
    <property type="entry name" value="Nitrile_hydratase_bsu"/>
</dbReference>
<dbReference type="InterPro" id="IPR049054">
    <property type="entry name" value="CN_hydtase_beta-like_N"/>
</dbReference>
<comment type="similarity">
    <text evidence="2 5">Belongs to the nitrile hydratase subunit beta family.</text>
</comment>
<dbReference type="Proteomes" id="UP000705379">
    <property type="component" value="Unassembled WGS sequence"/>
</dbReference>
<dbReference type="InterPro" id="IPR008990">
    <property type="entry name" value="Elect_transpt_acc-like_dom_sf"/>
</dbReference>
<dbReference type="InterPro" id="IPR042262">
    <property type="entry name" value="CN_hydtase_beta_C"/>
</dbReference>
<dbReference type="NCBIfam" id="TIGR03888">
    <property type="entry name" value="nitrile_beta"/>
    <property type="match status" value="1"/>
</dbReference>
<evidence type="ECO:0000313" key="9">
    <source>
        <dbReference type="Proteomes" id="UP000705379"/>
    </source>
</evidence>
<feature type="domain" description="Nitrile hydratase beta subunit" evidence="6">
    <location>
        <begin position="122"/>
        <end position="217"/>
    </location>
</feature>
<dbReference type="Gene3D" id="2.30.30.50">
    <property type="match status" value="1"/>
</dbReference>
<evidence type="ECO:0000259" key="6">
    <source>
        <dbReference type="Pfam" id="PF02211"/>
    </source>
</evidence>
<proteinExistence type="inferred from homology"/>
<accession>A0A944CAJ7</accession>
<keyword evidence="3 5" id="KW-0456">Lyase</keyword>
<gene>
    <name evidence="8" type="primary">nthB</name>
    <name evidence="8" type="ORF">DYI23_01095</name>
</gene>
<dbReference type="Pfam" id="PF02211">
    <property type="entry name" value="NHase_beta_C"/>
    <property type="match status" value="1"/>
</dbReference>
<dbReference type="InterPro" id="IPR024690">
    <property type="entry name" value="CN_hydtase_beta_dom_C"/>
</dbReference>